<dbReference type="EMBL" id="OV170221">
    <property type="protein sequence ID" value="CAH0713909.1"/>
    <property type="molecule type" value="Genomic_DNA"/>
</dbReference>
<evidence type="ECO:0000313" key="4">
    <source>
        <dbReference type="EMBL" id="CAH0713909.1"/>
    </source>
</evidence>
<evidence type="ECO:0000256" key="1">
    <source>
        <dbReference type="SAM" id="Coils"/>
    </source>
</evidence>
<dbReference type="AlphaFoldDB" id="A0A8J9Y1C4"/>
<protein>
    <recommendedName>
        <fullName evidence="3">FP protein C-terminal domain-containing protein</fullName>
    </recommendedName>
</protein>
<feature type="compositionally biased region" description="Pro residues" evidence="2">
    <location>
        <begin position="1"/>
        <end position="11"/>
    </location>
</feature>
<name>A0A8J9Y1C4_9NEOP</name>
<evidence type="ECO:0000256" key="2">
    <source>
        <dbReference type="SAM" id="MobiDB-lite"/>
    </source>
</evidence>
<evidence type="ECO:0000259" key="3">
    <source>
        <dbReference type="Pfam" id="PF25298"/>
    </source>
</evidence>
<keyword evidence="1" id="KW-0175">Coiled coil</keyword>
<accession>A0A8J9Y1C4</accession>
<feature type="domain" description="FP protein C-terminal" evidence="3">
    <location>
        <begin position="246"/>
        <end position="298"/>
    </location>
</feature>
<feature type="coiled-coil region" evidence="1">
    <location>
        <begin position="85"/>
        <end position="147"/>
    </location>
</feature>
<proteinExistence type="predicted"/>
<dbReference type="Pfam" id="PF25298">
    <property type="entry name" value="Baculo_FP_2nd"/>
    <property type="match status" value="1"/>
</dbReference>
<gene>
    <name evidence="4" type="ORF">BINO364_LOCUS1009</name>
</gene>
<sequence>MPLNRTPPPSSSPNLQHHASEPNISMQKEEAGCSDISQLNITLRNKRKHDTEQDYLKSIKNDLMIMFEKWSSKQDSRLSIILDSIAELRTQNTEIKAAVEFMSEKYDQVLLKLKILEEEKIECKKYVQSLENRIESLERNSRASSIEIKNIPYDTKESKESLCKIVEKTANVLNLNLQRFDIKNIYRINTKKENKPIICEFSTVIVKDKFLNSLKKYNRANNIKLNTQNFNKDSAFKQIFITENLTQTGRRLFFMARESAKKKEYLFCWTSSGKIFLRKKEGSPHIIINNESDLENIK</sequence>
<dbReference type="OrthoDB" id="7477547at2759"/>
<keyword evidence="5" id="KW-1185">Reference proteome</keyword>
<organism evidence="4 5">
    <name type="scientific">Brenthis ino</name>
    <name type="common">lesser marbled fritillary</name>
    <dbReference type="NCBI Taxonomy" id="405034"/>
    <lineage>
        <taxon>Eukaryota</taxon>
        <taxon>Metazoa</taxon>
        <taxon>Ecdysozoa</taxon>
        <taxon>Arthropoda</taxon>
        <taxon>Hexapoda</taxon>
        <taxon>Insecta</taxon>
        <taxon>Pterygota</taxon>
        <taxon>Neoptera</taxon>
        <taxon>Endopterygota</taxon>
        <taxon>Lepidoptera</taxon>
        <taxon>Glossata</taxon>
        <taxon>Ditrysia</taxon>
        <taxon>Papilionoidea</taxon>
        <taxon>Nymphalidae</taxon>
        <taxon>Heliconiinae</taxon>
        <taxon>Argynnini</taxon>
        <taxon>Brenthis</taxon>
    </lineage>
</organism>
<dbReference type="InterPro" id="IPR057251">
    <property type="entry name" value="FP_C"/>
</dbReference>
<dbReference type="Proteomes" id="UP000838878">
    <property type="component" value="Chromosome 1"/>
</dbReference>
<feature type="region of interest" description="Disordered" evidence="2">
    <location>
        <begin position="1"/>
        <end position="20"/>
    </location>
</feature>
<feature type="non-terminal residue" evidence="4">
    <location>
        <position position="298"/>
    </location>
</feature>
<reference evidence="4" key="1">
    <citation type="submission" date="2021-12" db="EMBL/GenBank/DDBJ databases">
        <authorList>
            <person name="Martin H S."/>
        </authorList>
    </citation>
    <scope>NUCLEOTIDE SEQUENCE</scope>
</reference>
<evidence type="ECO:0000313" key="5">
    <source>
        <dbReference type="Proteomes" id="UP000838878"/>
    </source>
</evidence>